<sequence>MKSDDDSVLIRFRIDKSLLEKAESTCQRHGHELFEVVRAMIAQVVRDDAIPVDIPPTGKPASHSRFDDHLAWDGQKTQISASVLLELIERVIARCSTRLAMHTGPANHHSDMFSKIRERAVHDRDTLDLTDQKSIDRALAAYKKLVNDIGGPNGV</sequence>
<dbReference type="AlphaFoldDB" id="A0A944DR16"/>
<comment type="caution">
    <text evidence="1">The sequence shown here is derived from an EMBL/GenBank/DDBJ whole genome shotgun (WGS) entry which is preliminary data.</text>
</comment>
<dbReference type="Gene3D" id="1.10.1220.10">
    <property type="entry name" value="Met repressor-like"/>
    <property type="match status" value="1"/>
</dbReference>
<protein>
    <submittedName>
        <fullName evidence="1">Type II toxin-antitoxin system RelB/DinJ family antitoxin</fullName>
    </submittedName>
</protein>
<dbReference type="Proteomes" id="UP000694660">
    <property type="component" value="Unassembled WGS sequence"/>
</dbReference>
<accession>A0A944DR16</accession>
<gene>
    <name evidence="1" type="ORF">I8J34_17695</name>
</gene>
<evidence type="ECO:0000313" key="1">
    <source>
        <dbReference type="EMBL" id="MBT0963019.1"/>
    </source>
</evidence>
<dbReference type="RefSeq" id="WP_214362925.1">
    <property type="nucleotide sequence ID" value="NZ_JAEKFT010000023.1"/>
</dbReference>
<dbReference type="EMBL" id="JAEKFT010000023">
    <property type="protein sequence ID" value="MBT0963019.1"/>
    <property type="molecule type" value="Genomic_DNA"/>
</dbReference>
<name>A0A944DR16_DENI1</name>
<dbReference type="InterPro" id="IPR013321">
    <property type="entry name" value="Arc_rbn_hlx_hlx"/>
</dbReference>
<geneLocation type="plasmid" evidence="1">
    <name>unnamed1</name>
</geneLocation>
<proteinExistence type="predicted"/>
<keyword evidence="1" id="KW-0614">Plasmid</keyword>
<reference evidence="2" key="1">
    <citation type="journal article" date="2022" name="ISME J.">
        <title>Genetic and phylogenetic analysis of dissimilatory iodate-reducing bacteria identifies potential niches across the world's oceans.</title>
        <authorList>
            <person name="Reyes-Umana V."/>
            <person name="Henning Z."/>
            <person name="Lee K."/>
            <person name="Barnum T.P."/>
            <person name="Coates J.D."/>
        </authorList>
    </citation>
    <scope>NUCLEOTIDE SEQUENCE [LARGE SCALE GENOMIC DNA]</scope>
    <source>
        <strain evidence="2">IR12</strain>
    </source>
</reference>
<evidence type="ECO:0000313" key="2">
    <source>
        <dbReference type="Proteomes" id="UP000694660"/>
    </source>
</evidence>
<organism evidence="1 2">
    <name type="scientific">Denitromonas iodatirespirans</name>
    <dbReference type="NCBI Taxonomy" id="2795389"/>
    <lineage>
        <taxon>Bacteria</taxon>
        <taxon>Pseudomonadati</taxon>
        <taxon>Pseudomonadota</taxon>
        <taxon>Betaproteobacteria</taxon>
        <taxon>Rhodocyclales</taxon>
        <taxon>Zoogloeaceae</taxon>
        <taxon>Denitromonas</taxon>
    </lineage>
</organism>
<keyword evidence="2" id="KW-1185">Reference proteome</keyword>
<dbReference type="GO" id="GO:0006355">
    <property type="term" value="P:regulation of DNA-templated transcription"/>
    <property type="evidence" value="ECO:0007669"/>
    <property type="project" value="InterPro"/>
</dbReference>